<feature type="compositionally biased region" description="Low complexity" evidence="1">
    <location>
        <begin position="716"/>
        <end position="759"/>
    </location>
</feature>
<reference evidence="2 4" key="1">
    <citation type="submission" date="2015-07" db="EMBL/GenBank/DDBJ databases">
        <authorList>
            <person name="Cajimat M.N.B."/>
            <person name="Milazzo M.L."/>
            <person name="Fulhorst C.F."/>
        </authorList>
    </citation>
    <scope>NUCLEOTIDE SEQUENCE [LARGE SCALE GENOMIC DNA]</scope>
    <source>
        <strain evidence="2">Single colony</strain>
    </source>
</reference>
<feature type="compositionally biased region" description="Basic and acidic residues" evidence="1">
    <location>
        <begin position="685"/>
        <end position="703"/>
    </location>
</feature>
<keyword evidence="4" id="KW-1185">Reference proteome</keyword>
<dbReference type="GO" id="GO:0005741">
    <property type="term" value="C:mitochondrial outer membrane"/>
    <property type="evidence" value="ECO:0007669"/>
    <property type="project" value="InterPro"/>
</dbReference>
<dbReference type="EMBL" id="CWKI01000008">
    <property type="protein sequence ID" value="CTR08381.1"/>
    <property type="molecule type" value="Genomic_DNA"/>
</dbReference>
<feature type="region of interest" description="Disordered" evidence="1">
    <location>
        <begin position="409"/>
        <end position="470"/>
    </location>
</feature>
<dbReference type="GO" id="GO:0045040">
    <property type="term" value="P:protein insertion into mitochondrial outer membrane"/>
    <property type="evidence" value="ECO:0007669"/>
    <property type="project" value="TreeGrafter"/>
</dbReference>
<protein>
    <submittedName>
        <fullName evidence="2">BY PROTMAP: gi|342321617|gb|EGU13550.1| Proteophosphoglycan ppg4 [Rhodotorula glutinis ATCC 204091]</fullName>
    </submittedName>
</protein>
<evidence type="ECO:0000313" key="5">
    <source>
        <dbReference type="Proteomes" id="UP000239560"/>
    </source>
</evidence>
<dbReference type="GO" id="GO:0070096">
    <property type="term" value="P:mitochondrial outer membrane translocase complex assembly"/>
    <property type="evidence" value="ECO:0007669"/>
    <property type="project" value="TreeGrafter"/>
</dbReference>
<dbReference type="OMA" id="AWHTAPW"/>
<feature type="region of interest" description="Disordered" evidence="1">
    <location>
        <begin position="602"/>
        <end position="780"/>
    </location>
</feature>
<sequence>MASDSLEPPLPSPSAFPSLSPDAPSHTAPVQPSISYAKASKSVLPPTKAPEGISLPPPPHSDAPVTGEAGATSGSAHERRPHSSKERLQPSQNGKHSPYARPNPAGAGKGVKKGPGAGAKGGKGPAGKAKPAAGANGPATEEANGAKQPRTHVPGMPASMLPVAKKSGSSHGRKSSTSSPAANGSAAPTATGDAPAIGKKRRQSLRKVLPPTSSKLSALAPTFEFAPRAPTSSSTAVDSSSSGHSSETEGDSQSRPKDETDLISTSEKAAINETVSSAGAQGDAFVAKSFSQADAEGADVVAGTSASEQSAKPSDAKAAALKTASTDFEGQEKEEIPAEPAQERSFGALLSSAFVNTDGTAFAPLSDLEEAKPAPPAVEQVKTERISGAVQESPVADISWREKQGWWNDDFDASIASTSSSTPAEEPKPEEAGPAAVEPARSQDPASETLLRFPPWTPEPPSTPEATQRVRDVADVRSATPLGTFLNSAFVADDPKDASDVPTSVEEIVASSAASPPPSISMPAPTPLSSFLSSSFSNPTTPSALESFEPQAELAAERLAKIDALPPSKRPEIDFPISAEEVAAQPSLDDVLDVDGIEDGKVVVEDEEKKPKEEKYGWWSPDYDPSRPSASGSKDLVDEQKVKETVQSAGAQGDEFRGKTFEQADMEGEVESAPVEPAKQSAGVTKEEKAQVGKAEEEERDGSRTPLGEYLGQAFSSAPSTSSTSAPAPTASTSAASTTTPAQVACEDSSTPTATAPALSRRRSSSPPPPPGNSNNADDAPSLTLALASAWHTAPWTRKIWAVLASLAINVGLPFVNGVMLGFGELFARNVLGVRLGWPLASSSSNSNTSTRANTSSVGLRAAGRTNPNIGHEVPGHAGAKTVAEAAGEAVREAAE</sequence>
<evidence type="ECO:0000256" key="1">
    <source>
        <dbReference type="SAM" id="MobiDB-lite"/>
    </source>
</evidence>
<dbReference type="Proteomes" id="UP000199069">
    <property type="component" value="Unassembled WGS sequence"/>
</dbReference>
<feature type="compositionally biased region" description="Basic and acidic residues" evidence="1">
    <location>
        <begin position="76"/>
        <end position="88"/>
    </location>
</feature>
<feature type="region of interest" description="Disordered" evidence="1">
    <location>
        <begin position="1"/>
        <end position="278"/>
    </location>
</feature>
<feature type="compositionally biased region" description="Polar residues" evidence="1">
    <location>
        <begin position="262"/>
        <end position="278"/>
    </location>
</feature>
<feature type="region of interest" description="Disordered" evidence="1">
    <location>
        <begin position="296"/>
        <end position="343"/>
    </location>
</feature>
<dbReference type="PANTHER" id="PTHR28241:SF1">
    <property type="entry name" value="MITOCHONDRIAL IMPORT PROTEIN 1"/>
    <property type="match status" value="1"/>
</dbReference>
<dbReference type="OrthoDB" id="5529571at2759"/>
<dbReference type="EMBL" id="LCTV02000008">
    <property type="protein sequence ID" value="PRQ73049.1"/>
    <property type="molecule type" value="Genomic_DNA"/>
</dbReference>
<gene>
    <name evidence="2" type="primary">FGENESH: predicted gene_8.97</name>
    <name evidence="3" type="ORF">AAT19DRAFT_15802</name>
    <name evidence="2" type="ORF">BN2166_0042420</name>
</gene>
<evidence type="ECO:0000313" key="4">
    <source>
        <dbReference type="Proteomes" id="UP000199069"/>
    </source>
</evidence>
<reference evidence="3 5" key="2">
    <citation type="journal article" date="2018" name="Elife">
        <title>Functional genomics of lipid metabolism in the oleaginous yeast Rhodosporidium toruloides.</title>
        <authorList>
            <person name="Coradetti S.T."/>
            <person name="Pinel D."/>
            <person name="Geiselman G."/>
            <person name="Ito M."/>
            <person name="Mondo S."/>
            <person name="Reilly M.C."/>
            <person name="Cheng Y.F."/>
            <person name="Bauer S."/>
            <person name="Grigoriev I."/>
            <person name="Gladden J.M."/>
            <person name="Simmons B.A."/>
            <person name="Brem R."/>
            <person name="Arkin A.P."/>
            <person name="Skerker J.M."/>
        </authorList>
    </citation>
    <scope>NUCLEOTIDE SEQUENCE [LARGE SCALE GENOMIC DNA]</scope>
    <source>
        <strain evidence="3 5">NBRC 0880</strain>
    </source>
</reference>
<evidence type="ECO:0000313" key="3">
    <source>
        <dbReference type="EMBL" id="PRQ73049.1"/>
    </source>
</evidence>
<dbReference type="STRING" id="5286.A0A0K3CMJ6"/>
<feature type="compositionally biased region" description="Low complexity" evidence="1">
    <location>
        <begin position="843"/>
        <end position="857"/>
    </location>
</feature>
<feature type="compositionally biased region" description="Gly residues" evidence="1">
    <location>
        <begin position="107"/>
        <end position="125"/>
    </location>
</feature>
<dbReference type="AlphaFoldDB" id="A0A0K3CMJ6"/>
<feature type="region of interest" description="Disordered" evidence="1">
    <location>
        <begin position="367"/>
        <end position="397"/>
    </location>
</feature>
<feature type="compositionally biased region" description="Basic and acidic residues" evidence="1">
    <location>
        <begin position="602"/>
        <end position="616"/>
    </location>
</feature>
<dbReference type="PANTHER" id="PTHR28241">
    <property type="entry name" value="MITOCHONDRIAL IMPORT PROTEIN 1"/>
    <property type="match status" value="1"/>
</dbReference>
<feature type="compositionally biased region" description="Low complexity" evidence="1">
    <location>
        <begin position="126"/>
        <end position="139"/>
    </location>
</feature>
<evidence type="ECO:0000313" key="2">
    <source>
        <dbReference type="EMBL" id="CTR08381.1"/>
    </source>
</evidence>
<organism evidence="2 4">
    <name type="scientific">Rhodotorula toruloides</name>
    <name type="common">Yeast</name>
    <name type="synonym">Rhodosporidium toruloides</name>
    <dbReference type="NCBI Taxonomy" id="5286"/>
    <lineage>
        <taxon>Eukaryota</taxon>
        <taxon>Fungi</taxon>
        <taxon>Dikarya</taxon>
        <taxon>Basidiomycota</taxon>
        <taxon>Pucciniomycotina</taxon>
        <taxon>Microbotryomycetes</taxon>
        <taxon>Sporidiobolales</taxon>
        <taxon>Sporidiobolaceae</taxon>
        <taxon>Rhodotorula</taxon>
    </lineage>
</organism>
<name>A0A0K3CMJ6_RHOTO</name>
<feature type="region of interest" description="Disordered" evidence="1">
    <location>
        <begin position="843"/>
        <end position="882"/>
    </location>
</feature>
<feature type="compositionally biased region" description="Low complexity" evidence="1">
    <location>
        <begin position="232"/>
        <end position="245"/>
    </location>
</feature>
<accession>A0A0K3CMJ6</accession>
<dbReference type="Proteomes" id="UP000239560">
    <property type="component" value="Unassembled WGS sequence"/>
</dbReference>
<proteinExistence type="predicted"/>
<feature type="compositionally biased region" description="Basic and acidic residues" evidence="1">
    <location>
        <begin position="635"/>
        <end position="644"/>
    </location>
</feature>
<dbReference type="Pfam" id="PF08219">
    <property type="entry name" value="TOM13"/>
    <property type="match status" value="1"/>
</dbReference>
<feature type="compositionally biased region" description="Low complexity" evidence="1">
    <location>
        <begin position="165"/>
        <end position="179"/>
    </location>
</feature>
<feature type="compositionally biased region" description="Low complexity" evidence="1">
    <location>
        <begin position="15"/>
        <end position="25"/>
    </location>
</feature>
<feature type="compositionally biased region" description="Low complexity" evidence="1">
    <location>
        <begin position="413"/>
        <end position="424"/>
    </location>
</feature>
<dbReference type="InterPro" id="IPR013262">
    <property type="entry name" value="OMP_MIM1/TOM13_mt"/>
</dbReference>